<gene>
    <name evidence="1" type="ORF">N656DRAFT_61832</name>
</gene>
<reference evidence="1" key="2">
    <citation type="submission" date="2023-05" db="EMBL/GenBank/DDBJ databases">
        <authorList>
            <consortium name="Lawrence Berkeley National Laboratory"/>
            <person name="Steindorff A."/>
            <person name="Hensen N."/>
            <person name="Bonometti L."/>
            <person name="Westerberg I."/>
            <person name="Brannstrom I.O."/>
            <person name="Guillou S."/>
            <person name="Cros-Aarteil S."/>
            <person name="Calhoun S."/>
            <person name="Haridas S."/>
            <person name="Kuo A."/>
            <person name="Mondo S."/>
            <person name="Pangilinan J."/>
            <person name="Riley R."/>
            <person name="Labutti K."/>
            <person name="Andreopoulos B."/>
            <person name="Lipzen A."/>
            <person name="Chen C."/>
            <person name="Yanf M."/>
            <person name="Daum C."/>
            <person name="Ng V."/>
            <person name="Clum A."/>
            <person name="Ohm R."/>
            <person name="Martin F."/>
            <person name="Silar P."/>
            <person name="Natvig D."/>
            <person name="Lalanne C."/>
            <person name="Gautier V."/>
            <person name="Ament-Velasquez S.L."/>
            <person name="Kruys A."/>
            <person name="Hutchinson M.I."/>
            <person name="Powell A.J."/>
            <person name="Barry K."/>
            <person name="Miller A.N."/>
            <person name="Grigoriev I.V."/>
            <person name="Debuchy R."/>
            <person name="Gladieux P."/>
            <person name="Thoren M.H."/>
            <person name="Johannesson H."/>
        </authorList>
    </citation>
    <scope>NUCLEOTIDE SEQUENCE</scope>
    <source>
        <strain evidence="1">CBS 508.74</strain>
    </source>
</reference>
<organism evidence="1 2">
    <name type="scientific">Canariomyces notabilis</name>
    <dbReference type="NCBI Taxonomy" id="2074819"/>
    <lineage>
        <taxon>Eukaryota</taxon>
        <taxon>Fungi</taxon>
        <taxon>Dikarya</taxon>
        <taxon>Ascomycota</taxon>
        <taxon>Pezizomycotina</taxon>
        <taxon>Sordariomycetes</taxon>
        <taxon>Sordariomycetidae</taxon>
        <taxon>Sordariales</taxon>
        <taxon>Chaetomiaceae</taxon>
        <taxon>Canariomyces</taxon>
    </lineage>
</organism>
<dbReference type="RefSeq" id="XP_064675363.1">
    <property type="nucleotide sequence ID" value="XM_064810335.1"/>
</dbReference>
<dbReference type="Proteomes" id="UP001302812">
    <property type="component" value="Unassembled WGS sequence"/>
</dbReference>
<evidence type="ECO:0000313" key="2">
    <source>
        <dbReference type="Proteomes" id="UP001302812"/>
    </source>
</evidence>
<evidence type="ECO:0000313" key="1">
    <source>
        <dbReference type="EMBL" id="KAK4117793.1"/>
    </source>
</evidence>
<name>A0AAN6TNN2_9PEZI</name>
<comment type="caution">
    <text evidence="1">The sequence shown here is derived from an EMBL/GenBank/DDBJ whole genome shotgun (WGS) entry which is preliminary data.</text>
</comment>
<dbReference type="AlphaFoldDB" id="A0AAN6TNN2"/>
<reference evidence="1" key="1">
    <citation type="journal article" date="2023" name="Mol. Phylogenet. Evol.">
        <title>Genome-scale phylogeny and comparative genomics of the fungal order Sordariales.</title>
        <authorList>
            <person name="Hensen N."/>
            <person name="Bonometti L."/>
            <person name="Westerberg I."/>
            <person name="Brannstrom I.O."/>
            <person name="Guillou S."/>
            <person name="Cros-Aarteil S."/>
            <person name="Calhoun S."/>
            <person name="Haridas S."/>
            <person name="Kuo A."/>
            <person name="Mondo S."/>
            <person name="Pangilinan J."/>
            <person name="Riley R."/>
            <person name="LaButti K."/>
            <person name="Andreopoulos B."/>
            <person name="Lipzen A."/>
            <person name="Chen C."/>
            <person name="Yan M."/>
            <person name="Daum C."/>
            <person name="Ng V."/>
            <person name="Clum A."/>
            <person name="Steindorff A."/>
            <person name="Ohm R.A."/>
            <person name="Martin F."/>
            <person name="Silar P."/>
            <person name="Natvig D.O."/>
            <person name="Lalanne C."/>
            <person name="Gautier V."/>
            <person name="Ament-Velasquez S.L."/>
            <person name="Kruys A."/>
            <person name="Hutchinson M.I."/>
            <person name="Powell A.J."/>
            <person name="Barry K."/>
            <person name="Miller A.N."/>
            <person name="Grigoriev I.V."/>
            <person name="Debuchy R."/>
            <person name="Gladieux P."/>
            <person name="Hiltunen Thoren M."/>
            <person name="Johannesson H."/>
        </authorList>
    </citation>
    <scope>NUCLEOTIDE SEQUENCE</scope>
    <source>
        <strain evidence="1">CBS 508.74</strain>
    </source>
</reference>
<proteinExistence type="predicted"/>
<protein>
    <submittedName>
        <fullName evidence="1">Uncharacterized protein</fullName>
    </submittedName>
</protein>
<dbReference type="GeneID" id="89934460"/>
<sequence length="175" mass="19109">MLTQKGGDWEQEFGLGSVFVCFWFSSLALPHTRFFPFFLVVSFRGSCINIQRSSAPASSTFTSNPKKGPRRAGLPPLISLSKEVDDMARPSNSGYGTQADFVEKSFAHRSFSILYLRSSGRRDVHLKGRLGMGLGCACCLTATQGTCSSTIRKCSTLVLGWYMGGIWASRSAQKG</sequence>
<keyword evidence="2" id="KW-1185">Reference proteome</keyword>
<dbReference type="EMBL" id="MU853332">
    <property type="protein sequence ID" value="KAK4117793.1"/>
    <property type="molecule type" value="Genomic_DNA"/>
</dbReference>
<accession>A0AAN6TNN2</accession>